<evidence type="ECO:0000313" key="3">
    <source>
        <dbReference type="EMBL" id="GER87283.1"/>
    </source>
</evidence>
<evidence type="ECO:0000313" key="4">
    <source>
        <dbReference type="Proteomes" id="UP000326912"/>
    </source>
</evidence>
<dbReference type="AlphaFoldDB" id="A0A5J4KHR4"/>
<evidence type="ECO:0000256" key="1">
    <source>
        <dbReference type="SAM" id="Coils"/>
    </source>
</evidence>
<gene>
    <name evidence="3" type="ORF">KDW_14450</name>
</gene>
<evidence type="ECO:0008006" key="5">
    <source>
        <dbReference type="Google" id="ProtNLM"/>
    </source>
</evidence>
<keyword evidence="1" id="KW-0175">Coiled coil</keyword>
<keyword evidence="2" id="KW-0812">Transmembrane</keyword>
<protein>
    <recommendedName>
        <fullName evidence="5">Cell division protein FtsL</fullName>
    </recommendedName>
</protein>
<keyword evidence="2" id="KW-1133">Transmembrane helix</keyword>
<name>A0A5J4KHR4_9CHLR</name>
<feature type="coiled-coil region" evidence="1">
    <location>
        <begin position="76"/>
        <end position="103"/>
    </location>
</feature>
<proteinExistence type="predicted"/>
<keyword evidence="2" id="KW-0472">Membrane</keyword>
<dbReference type="EMBL" id="BKZW01000001">
    <property type="protein sequence ID" value="GER87283.1"/>
    <property type="molecule type" value="Genomic_DNA"/>
</dbReference>
<feature type="transmembrane region" description="Helical" evidence="2">
    <location>
        <begin position="45"/>
        <end position="71"/>
    </location>
</feature>
<dbReference type="Proteomes" id="UP000326912">
    <property type="component" value="Unassembled WGS sequence"/>
</dbReference>
<keyword evidence="4" id="KW-1185">Reference proteome</keyword>
<comment type="caution">
    <text evidence="3">The sequence shown here is derived from an EMBL/GenBank/DDBJ whole genome shotgun (WGS) entry which is preliminary data.</text>
</comment>
<reference evidence="3 4" key="1">
    <citation type="submission" date="2019-10" db="EMBL/GenBank/DDBJ databases">
        <title>Dictyobacter vulcani sp. nov., within the class Ktedonobacteria, isolated from soil of volcanic Mt. Zao.</title>
        <authorList>
            <person name="Zheng Y."/>
            <person name="Wang C.M."/>
            <person name="Sakai Y."/>
            <person name="Abe K."/>
            <person name="Yokota A."/>
            <person name="Yabe S."/>
        </authorList>
    </citation>
    <scope>NUCLEOTIDE SEQUENCE [LARGE SCALE GENOMIC DNA]</scope>
    <source>
        <strain evidence="3 4">W12</strain>
    </source>
</reference>
<evidence type="ECO:0000256" key="2">
    <source>
        <dbReference type="SAM" id="Phobius"/>
    </source>
</evidence>
<accession>A0A5J4KHR4</accession>
<sequence length="148" mass="16499">MLQHLEGTQRMMDDLKKRNNNVRQVSLASARPVFAAKRRRQLRPFFFHMGPAALAITSVLLVALMAVLYLAQVGQAAVANQQLQQIRSEQSALQRKNQDLAQSIAIERSPAYITDHAKKSGMVPADPARVKVIKIPGLQPLHDQNQGR</sequence>
<organism evidence="3 4">
    <name type="scientific">Dictyobacter vulcani</name>
    <dbReference type="NCBI Taxonomy" id="2607529"/>
    <lineage>
        <taxon>Bacteria</taxon>
        <taxon>Bacillati</taxon>
        <taxon>Chloroflexota</taxon>
        <taxon>Ktedonobacteria</taxon>
        <taxon>Ktedonobacterales</taxon>
        <taxon>Dictyobacteraceae</taxon>
        <taxon>Dictyobacter</taxon>
    </lineage>
</organism>